<evidence type="ECO:0000259" key="1">
    <source>
        <dbReference type="Pfam" id="PF02893"/>
    </source>
</evidence>
<accession>A0A7R8ZF21</accession>
<dbReference type="Pfam" id="PF02893">
    <property type="entry name" value="GRAM"/>
    <property type="match status" value="1"/>
</dbReference>
<organism evidence="2">
    <name type="scientific">Timema douglasi</name>
    <name type="common">Walking stick</name>
    <dbReference type="NCBI Taxonomy" id="61478"/>
    <lineage>
        <taxon>Eukaryota</taxon>
        <taxon>Metazoa</taxon>
        <taxon>Ecdysozoa</taxon>
        <taxon>Arthropoda</taxon>
        <taxon>Hexapoda</taxon>
        <taxon>Insecta</taxon>
        <taxon>Pterygota</taxon>
        <taxon>Neoptera</taxon>
        <taxon>Polyneoptera</taxon>
        <taxon>Phasmatodea</taxon>
        <taxon>Timematodea</taxon>
        <taxon>Timematoidea</taxon>
        <taxon>Timematidae</taxon>
        <taxon>Timema</taxon>
    </lineage>
</organism>
<proteinExistence type="predicted"/>
<dbReference type="AlphaFoldDB" id="A0A7R8ZF21"/>
<dbReference type="PANTHER" id="PTHR47666">
    <property type="entry name" value="PROTEIN VASCULAR ASSOCIATED DEATH 1, CHLOROPLASTIC"/>
    <property type="match status" value="1"/>
</dbReference>
<protein>
    <recommendedName>
        <fullName evidence="1">GRAM domain-containing protein</fullName>
    </recommendedName>
</protein>
<evidence type="ECO:0000313" key="2">
    <source>
        <dbReference type="EMBL" id="CAD7207552.1"/>
    </source>
</evidence>
<name>A0A7R8ZF21_TIMDO</name>
<dbReference type="Gene3D" id="2.30.29.30">
    <property type="entry name" value="Pleckstrin-homology domain (PH domain)/Phosphotyrosine-binding domain (PTB)"/>
    <property type="match status" value="1"/>
</dbReference>
<dbReference type="EMBL" id="OA606736">
    <property type="protein sequence ID" value="CAD7207552.1"/>
    <property type="molecule type" value="Genomic_DNA"/>
</dbReference>
<dbReference type="InterPro" id="IPR011993">
    <property type="entry name" value="PH-like_dom_sf"/>
</dbReference>
<dbReference type="InterPro" id="IPR004182">
    <property type="entry name" value="GRAM"/>
</dbReference>
<feature type="domain" description="GRAM" evidence="1">
    <location>
        <begin position="1"/>
        <end position="80"/>
    </location>
</feature>
<gene>
    <name evidence="2" type="ORF">TDIB3V08_LOCUS13700</name>
</gene>
<reference evidence="2" key="1">
    <citation type="submission" date="2020-11" db="EMBL/GenBank/DDBJ databases">
        <authorList>
            <person name="Tran Van P."/>
        </authorList>
    </citation>
    <scope>NUCLEOTIDE SEQUENCE</scope>
</reference>
<dbReference type="FunFam" id="2.30.29.30:FF:000013">
    <property type="entry name" value="Putative TBC1 domain family member 8B"/>
    <property type="match status" value="1"/>
</dbReference>
<dbReference type="PANTHER" id="PTHR47666:SF1">
    <property type="entry name" value="PROTEIN VASCULAR ASSOCIATED DEATH 1, CHLOROPLASTIC"/>
    <property type="match status" value="1"/>
</dbReference>
<sequence>MPRQGWLYLSVNHLCFYAYILGRETKLVVRWSDVTELDKTSSLVFPDSIRIATREKQHHFSMFLHKSETFTLMTQLTNLAMKQ</sequence>